<comment type="caution">
    <text evidence="10">The sequence shown here is derived from an EMBL/GenBank/DDBJ whole genome shotgun (WGS) entry which is preliminary data.</text>
</comment>
<feature type="transmembrane region" description="Helical" evidence="8">
    <location>
        <begin position="350"/>
        <end position="371"/>
    </location>
</feature>
<dbReference type="Proteomes" id="UP000589716">
    <property type="component" value="Unassembled WGS sequence"/>
</dbReference>
<gene>
    <name evidence="10" type="ORF">H0I39_10535</name>
</gene>
<comment type="subcellular location">
    <subcellularLocation>
        <location evidence="1">Cell membrane</location>
        <topology evidence="1">Multi-pass membrane protein</topology>
    </subcellularLocation>
</comment>
<evidence type="ECO:0000256" key="2">
    <source>
        <dbReference type="ARBA" id="ARBA00022475"/>
    </source>
</evidence>
<dbReference type="PANTHER" id="PTHR33908">
    <property type="entry name" value="MANNOSYLTRANSFERASE YKCB-RELATED"/>
    <property type="match status" value="1"/>
</dbReference>
<evidence type="ECO:0000313" key="11">
    <source>
        <dbReference type="Proteomes" id="UP000589716"/>
    </source>
</evidence>
<feature type="transmembrane region" description="Helical" evidence="8">
    <location>
        <begin position="114"/>
        <end position="133"/>
    </location>
</feature>
<keyword evidence="5 8" id="KW-0812">Transmembrane</keyword>
<keyword evidence="4 10" id="KW-0808">Transferase</keyword>
<evidence type="ECO:0000256" key="3">
    <source>
        <dbReference type="ARBA" id="ARBA00022676"/>
    </source>
</evidence>
<accession>A0A853IY05</accession>
<feature type="transmembrane region" description="Helical" evidence="8">
    <location>
        <begin position="139"/>
        <end position="157"/>
    </location>
</feature>
<feature type="transmembrane region" description="Helical" evidence="8">
    <location>
        <begin position="74"/>
        <end position="102"/>
    </location>
</feature>
<protein>
    <submittedName>
        <fullName evidence="10">Glycosyltransferase family 39 protein</fullName>
    </submittedName>
</protein>
<reference evidence="10 11" key="1">
    <citation type="submission" date="2020-07" db="EMBL/GenBank/DDBJ databases">
        <authorList>
            <person name="Maaloum M."/>
        </authorList>
    </citation>
    <scope>NUCLEOTIDE SEQUENCE [LARGE SCALE GENOMIC DNA]</scope>
    <source>
        <strain evidence="10 11">GCS-AN-3</strain>
    </source>
</reference>
<feature type="transmembrane region" description="Helical" evidence="8">
    <location>
        <begin position="169"/>
        <end position="196"/>
    </location>
</feature>
<keyword evidence="7 8" id="KW-0472">Membrane</keyword>
<feature type="transmembrane region" description="Helical" evidence="8">
    <location>
        <begin position="322"/>
        <end position="338"/>
    </location>
</feature>
<name>A0A853IY05_9BURK</name>
<evidence type="ECO:0000256" key="6">
    <source>
        <dbReference type="ARBA" id="ARBA00022989"/>
    </source>
</evidence>
<dbReference type="InterPro" id="IPR038731">
    <property type="entry name" value="RgtA/B/C-like"/>
</dbReference>
<keyword evidence="3" id="KW-0328">Glycosyltransferase</keyword>
<feature type="transmembrane region" description="Helical" evidence="8">
    <location>
        <begin position="208"/>
        <end position="228"/>
    </location>
</feature>
<dbReference type="AlphaFoldDB" id="A0A853IY05"/>
<evidence type="ECO:0000256" key="4">
    <source>
        <dbReference type="ARBA" id="ARBA00022679"/>
    </source>
</evidence>
<keyword evidence="6 8" id="KW-1133">Transmembrane helix</keyword>
<evidence type="ECO:0000256" key="8">
    <source>
        <dbReference type="SAM" id="Phobius"/>
    </source>
</evidence>
<feature type="transmembrane region" description="Helical" evidence="8">
    <location>
        <begin position="249"/>
        <end position="275"/>
    </location>
</feature>
<feature type="domain" description="Glycosyltransferase RgtA/B/C/D-like" evidence="9">
    <location>
        <begin position="65"/>
        <end position="225"/>
    </location>
</feature>
<dbReference type="GO" id="GO:0009103">
    <property type="term" value="P:lipopolysaccharide biosynthetic process"/>
    <property type="evidence" value="ECO:0007669"/>
    <property type="project" value="UniProtKB-ARBA"/>
</dbReference>
<proteinExistence type="predicted"/>
<keyword evidence="2" id="KW-1003">Cell membrane</keyword>
<evidence type="ECO:0000256" key="5">
    <source>
        <dbReference type="ARBA" id="ARBA00022692"/>
    </source>
</evidence>
<organism evidence="10 11">
    <name type="scientific">Ottowia beijingensis</name>
    <dbReference type="NCBI Taxonomy" id="1207057"/>
    <lineage>
        <taxon>Bacteria</taxon>
        <taxon>Pseudomonadati</taxon>
        <taxon>Pseudomonadota</taxon>
        <taxon>Betaproteobacteria</taxon>
        <taxon>Burkholderiales</taxon>
        <taxon>Comamonadaceae</taxon>
        <taxon>Ottowia</taxon>
    </lineage>
</organism>
<evidence type="ECO:0000313" key="10">
    <source>
        <dbReference type="EMBL" id="NZA02078.1"/>
    </source>
</evidence>
<feature type="transmembrane region" description="Helical" evidence="8">
    <location>
        <begin position="295"/>
        <end position="315"/>
    </location>
</feature>
<dbReference type="GO" id="GO:0016763">
    <property type="term" value="F:pentosyltransferase activity"/>
    <property type="evidence" value="ECO:0007669"/>
    <property type="project" value="TreeGrafter"/>
</dbReference>
<keyword evidence="11" id="KW-1185">Reference proteome</keyword>
<dbReference type="GO" id="GO:0005886">
    <property type="term" value="C:plasma membrane"/>
    <property type="evidence" value="ECO:0007669"/>
    <property type="project" value="UniProtKB-SubCell"/>
</dbReference>
<evidence type="ECO:0000259" key="9">
    <source>
        <dbReference type="Pfam" id="PF13231"/>
    </source>
</evidence>
<dbReference type="InterPro" id="IPR050297">
    <property type="entry name" value="LipidA_mod_glycosyltrf_83"/>
</dbReference>
<dbReference type="Pfam" id="PF13231">
    <property type="entry name" value="PMT_2"/>
    <property type="match status" value="1"/>
</dbReference>
<dbReference type="RefSeq" id="WP_180550444.1">
    <property type="nucleotide sequence ID" value="NZ_JACCKX010000001.1"/>
</dbReference>
<dbReference type="EMBL" id="JACCKX010000001">
    <property type="protein sequence ID" value="NZA02078.1"/>
    <property type="molecule type" value="Genomic_DNA"/>
</dbReference>
<evidence type="ECO:0000256" key="1">
    <source>
        <dbReference type="ARBA" id="ARBA00004651"/>
    </source>
</evidence>
<sequence length="508" mass="55274">MNASAAPGALAPISPRSPIAHPLAWLLAIALAHVAVRVSVSPALKWDEAEQMLWSQQLAWGYGAQPPLYTWLQWALNLVFGPSVLALSLLKHALLALTYALMYLAGRELLGPRGAWWASASMLLLPALGWYSIRDQTHTILVTAMTCGAWWLLLRIVRQPRPLDFAALGLVCALGLLAKYSFALVIAAMLLAALSVPESRRALLSRGWWWAPLVGLIVVAPHAAWLMAHLQEATTGTIGKMQIHPERRLGKGLLSFADGIAGTLALWAIVAVWAFRGAWWRRPLAPAMPWAHRVFVRYHVLVLLALLGMVLFAGVTNFKGRWVLPLLCAVPLAAFAARPELQQHPRGGRYTGAIVVMAIVILAAAGIRPWFSGLRGEADELNHPAAELGVALRAAGYDGVSPIIASDHMMAGMLRTRFPQATVDACTSEEEDVPRCVATNVARAQAAGQGWLLISRADRIEPGWWDKADSALQAPAPLQTIELPFHMVRDGMAPAQYPYRWHAAGARP</sequence>
<dbReference type="PANTHER" id="PTHR33908:SF11">
    <property type="entry name" value="MEMBRANE PROTEIN"/>
    <property type="match status" value="1"/>
</dbReference>
<evidence type="ECO:0000256" key="7">
    <source>
        <dbReference type="ARBA" id="ARBA00023136"/>
    </source>
</evidence>